<evidence type="ECO:0000313" key="4">
    <source>
        <dbReference type="EMBL" id="RDW87975.1"/>
    </source>
</evidence>
<reference evidence="4 5" key="1">
    <citation type="journal article" date="2018" name="IMA Fungus">
        <title>IMA Genome-F 9: Draft genome sequence of Annulohypoxylon stygium, Aspergillus mulundensis, Berkeleyomyces basicola (syn. Thielaviopsis basicola), Ceratocystis smalleyi, two Cercospora beticola strains, Coleophoma cylindrospora, Fusarium fracticaudum, Phialophora cf. hyalina, and Morchella septimelata.</title>
        <authorList>
            <person name="Wingfield B.D."/>
            <person name="Bills G.F."/>
            <person name="Dong Y."/>
            <person name="Huang W."/>
            <person name="Nel W.J."/>
            <person name="Swalarsk-Parry B.S."/>
            <person name="Vaghefi N."/>
            <person name="Wilken P.M."/>
            <person name="An Z."/>
            <person name="de Beer Z.W."/>
            <person name="De Vos L."/>
            <person name="Chen L."/>
            <person name="Duong T.A."/>
            <person name="Gao Y."/>
            <person name="Hammerbacher A."/>
            <person name="Kikkert J.R."/>
            <person name="Li Y."/>
            <person name="Li H."/>
            <person name="Li K."/>
            <person name="Li Q."/>
            <person name="Liu X."/>
            <person name="Ma X."/>
            <person name="Naidoo K."/>
            <person name="Pethybridge S.J."/>
            <person name="Sun J."/>
            <person name="Steenkamp E.T."/>
            <person name="van der Nest M.A."/>
            <person name="van Wyk S."/>
            <person name="Wingfield M.J."/>
            <person name="Xiong C."/>
            <person name="Yue Q."/>
            <person name="Zhang X."/>
        </authorList>
    </citation>
    <scope>NUCLEOTIDE SEQUENCE [LARGE SCALE GENOMIC DNA]</scope>
    <source>
        <strain evidence="4 5">BP6252</strain>
    </source>
</reference>
<dbReference type="InterPro" id="IPR036291">
    <property type="entry name" value="NAD(P)-bd_dom_sf"/>
</dbReference>
<accession>A0A3D8SNS9</accession>
<dbReference type="SUPFAM" id="SSF51735">
    <property type="entry name" value="NAD(P)-binding Rossmann-fold domains"/>
    <property type="match status" value="1"/>
</dbReference>
<organism evidence="4 5">
    <name type="scientific">Coleophoma cylindrospora</name>
    <dbReference type="NCBI Taxonomy" id="1849047"/>
    <lineage>
        <taxon>Eukaryota</taxon>
        <taxon>Fungi</taxon>
        <taxon>Dikarya</taxon>
        <taxon>Ascomycota</taxon>
        <taxon>Pezizomycotina</taxon>
        <taxon>Leotiomycetes</taxon>
        <taxon>Helotiales</taxon>
        <taxon>Dermateaceae</taxon>
        <taxon>Coleophoma</taxon>
    </lineage>
</organism>
<name>A0A3D8SNS9_9HELO</name>
<evidence type="ECO:0000256" key="1">
    <source>
        <dbReference type="ARBA" id="ARBA00005725"/>
    </source>
</evidence>
<dbReference type="GO" id="GO:0016491">
    <property type="term" value="F:oxidoreductase activity"/>
    <property type="evidence" value="ECO:0007669"/>
    <property type="project" value="UniProtKB-KW"/>
</dbReference>
<dbReference type="InterPro" id="IPR051609">
    <property type="entry name" value="NmrA/Isoflavone_reductase-like"/>
</dbReference>
<dbReference type="EMBL" id="PDLM01000001">
    <property type="protein sequence ID" value="RDW87975.1"/>
    <property type="molecule type" value="Genomic_DNA"/>
</dbReference>
<protein>
    <recommendedName>
        <fullName evidence="6">NmrA-like domain-containing protein</fullName>
    </recommendedName>
</protein>
<dbReference type="AlphaFoldDB" id="A0A3D8SNS9"/>
<keyword evidence="2" id="KW-0521">NADP</keyword>
<dbReference type="Gene3D" id="3.90.25.10">
    <property type="entry name" value="UDP-galactose 4-epimerase, domain 1"/>
    <property type="match status" value="1"/>
</dbReference>
<dbReference type="Gene3D" id="3.40.50.720">
    <property type="entry name" value="NAD(P)-binding Rossmann-like Domain"/>
    <property type="match status" value="1"/>
</dbReference>
<proteinExistence type="inferred from homology"/>
<dbReference type="PANTHER" id="PTHR47706:SF4">
    <property type="entry name" value="NMRA-LIKE DOMAIN-CONTAINING PROTEIN"/>
    <property type="match status" value="1"/>
</dbReference>
<evidence type="ECO:0008006" key="6">
    <source>
        <dbReference type="Google" id="ProtNLM"/>
    </source>
</evidence>
<sequence>MVVVAVAGGQGDLGQQICKAIQATGKYELIDSLSKPLVGFQVVEVDYDSIKSLTQTLVDHDVHTIISALAVHWESASTNQLNLIKAAAESRVVKRFMPSEFSGNYTLPHEFVVLFPYSPQILQQNMETFYSCSLHNRPKPRNLPMPGAAEFVKNQQLLASTKLEYTIVMTGMFMDYFGMPNQTTPMRGLYHIIDVPNGRGLLPGTGMTKAVYTMTSDIAVYVAAALALEKWERVYHLVGDIISPVEVIAAAERVTGKKFHVTEDSMETMLQGTMTILPPNEELLKAWPDAREETIKVMALINVGLERGAFNVSQYGASLNDALPHLRTMKTEEYLIYAFKEAR</sequence>
<dbReference type="OrthoDB" id="419598at2759"/>
<keyword evidence="3" id="KW-0560">Oxidoreductase</keyword>
<evidence type="ECO:0000256" key="3">
    <source>
        <dbReference type="ARBA" id="ARBA00023002"/>
    </source>
</evidence>
<evidence type="ECO:0000313" key="5">
    <source>
        <dbReference type="Proteomes" id="UP000256645"/>
    </source>
</evidence>
<comment type="similarity">
    <text evidence="1">Belongs to the NmrA-type oxidoreductase family. Isoflavone reductase subfamily.</text>
</comment>
<keyword evidence="5" id="KW-1185">Reference proteome</keyword>
<dbReference type="PANTHER" id="PTHR47706">
    <property type="entry name" value="NMRA-LIKE FAMILY PROTEIN"/>
    <property type="match status" value="1"/>
</dbReference>
<comment type="caution">
    <text evidence="4">The sequence shown here is derived from an EMBL/GenBank/DDBJ whole genome shotgun (WGS) entry which is preliminary data.</text>
</comment>
<evidence type="ECO:0000256" key="2">
    <source>
        <dbReference type="ARBA" id="ARBA00022857"/>
    </source>
</evidence>
<gene>
    <name evidence="4" type="ORF">BP6252_00007</name>
</gene>
<dbReference type="Proteomes" id="UP000256645">
    <property type="component" value="Unassembled WGS sequence"/>
</dbReference>